<keyword evidence="1" id="KW-0812">Transmembrane</keyword>
<evidence type="ECO:0000313" key="3">
    <source>
        <dbReference type="Proteomes" id="UP000179807"/>
    </source>
</evidence>
<protein>
    <submittedName>
        <fullName evidence="2">Uncharacterized protein</fullName>
    </submittedName>
</protein>
<comment type="caution">
    <text evidence="2">The sequence shown here is derived from an EMBL/GenBank/DDBJ whole genome shotgun (WGS) entry which is preliminary data.</text>
</comment>
<dbReference type="Proteomes" id="UP000179807">
    <property type="component" value="Unassembled WGS sequence"/>
</dbReference>
<keyword evidence="3" id="KW-1185">Reference proteome</keyword>
<sequence>MSDSQEESVRNEIRNIIKNMVILRFNHEDSIQRSNLISQIDNQFRKIRETLDANECSPLLNSFASSARNEVDSIYIDFDNVKNQRPDGKFDTLENENFGKNALNDHRVGKDAIDGMDILLQNQNGIATSQANQREAFELIRNKNDKINSIATESRGIVDQIKKTPKKHLIEIGVTSIVLIIFLYFVFK</sequence>
<evidence type="ECO:0000256" key="1">
    <source>
        <dbReference type="SAM" id="Phobius"/>
    </source>
</evidence>
<evidence type="ECO:0000313" key="2">
    <source>
        <dbReference type="EMBL" id="OHS95901.1"/>
    </source>
</evidence>
<accession>A0A1J4JEN3</accession>
<dbReference type="GeneID" id="94830087"/>
<proteinExistence type="predicted"/>
<reference evidence="2" key="1">
    <citation type="submission" date="2016-10" db="EMBL/GenBank/DDBJ databases">
        <authorList>
            <person name="Benchimol M."/>
            <person name="Almeida L.G."/>
            <person name="Vasconcelos A.T."/>
            <person name="Perreira-Neves A."/>
            <person name="Rosa I.A."/>
            <person name="Tasca T."/>
            <person name="Bogo M.R."/>
            <person name="de Souza W."/>
        </authorList>
    </citation>
    <scope>NUCLEOTIDE SEQUENCE [LARGE SCALE GENOMIC DNA]</scope>
    <source>
        <strain evidence="2">K</strain>
    </source>
</reference>
<organism evidence="2 3">
    <name type="scientific">Tritrichomonas foetus</name>
    <dbReference type="NCBI Taxonomy" id="1144522"/>
    <lineage>
        <taxon>Eukaryota</taxon>
        <taxon>Metamonada</taxon>
        <taxon>Parabasalia</taxon>
        <taxon>Tritrichomonadida</taxon>
        <taxon>Tritrichomonadidae</taxon>
        <taxon>Tritrichomonas</taxon>
    </lineage>
</organism>
<keyword evidence="1" id="KW-0472">Membrane</keyword>
<name>A0A1J4JEN3_9EUKA</name>
<feature type="transmembrane region" description="Helical" evidence="1">
    <location>
        <begin position="169"/>
        <end position="187"/>
    </location>
</feature>
<dbReference type="VEuPathDB" id="TrichDB:TRFO_10317"/>
<dbReference type="AlphaFoldDB" id="A0A1J4JEN3"/>
<keyword evidence="1" id="KW-1133">Transmembrane helix</keyword>
<dbReference type="RefSeq" id="XP_068349038.1">
    <property type="nucleotide sequence ID" value="XM_068495383.1"/>
</dbReference>
<gene>
    <name evidence="2" type="ORF">TRFO_10317</name>
</gene>
<dbReference type="EMBL" id="MLAK01001215">
    <property type="protein sequence ID" value="OHS95901.1"/>
    <property type="molecule type" value="Genomic_DNA"/>
</dbReference>